<reference evidence="2 3" key="1">
    <citation type="journal article" date="2024" name="Commun. Biol.">
        <title>Comparative genomic analysis of thermophilic fungi reveals convergent evolutionary adaptations and gene losses.</title>
        <authorList>
            <person name="Steindorff A.S."/>
            <person name="Aguilar-Pontes M.V."/>
            <person name="Robinson A.J."/>
            <person name="Andreopoulos B."/>
            <person name="LaButti K."/>
            <person name="Kuo A."/>
            <person name="Mondo S."/>
            <person name="Riley R."/>
            <person name="Otillar R."/>
            <person name="Haridas S."/>
            <person name="Lipzen A."/>
            <person name="Grimwood J."/>
            <person name="Schmutz J."/>
            <person name="Clum A."/>
            <person name="Reid I.D."/>
            <person name="Moisan M.C."/>
            <person name="Butler G."/>
            <person name="Nguyen T.T.M."/>
            <person name="Dewar K."/>
            <person name="Conant G."/>
            <person name="Drula E."/>
            <person name="Henrissat B."/>
            <person name="Hansel C."/>
            <person name="Singer S."/>
            <person name="Hutchinson M.I."/>
            <person name="de Vries R.P."/>
            <person name="Natvig D.O."/>
            <person name="Powell A.J."/>
            <person name="Tsang A."/>
            <person name="Grigoriev I.V."/>
        </authorList>
    </citation>
    <scope>NUCLEOTIDE SEQUENCE [LARGE SCALE GENOMIC DNA]</scope>
    <source>
        <strain evidence="2 3">ATCC 24622</strain>
    </source>
</reference>
<organism evidence="2 3">
    <name type="scientific">Phialemonium thermophilum</name>
    <dbReference type="NCBI Taxonomy" id="223376"/>
    <lineage>
        <taxon>Eukaryota</taxon>
        <taxon>Fungi</taxon>
        <taxon>Dikarya</taxon>
        <taxon>Ascomycota</taxon>
        <taxon>Pezizomycotina</taxon>
        <taxon>Sordariomycetes</taxon>
        <taxon>Sordariomycetidae</taxon>
        <taxon>Cephalothecales</taxon>
        <taxon>Cephalothecaceae</taxon>
        <taxon>Phialemonium</taxon>
    </lineage>
</organism>
<dbReference type="Pfam" id="PF20566">
    <property type="entry name" value="Eap1"/>
    <property type="match status" value="1"/>
</dbReference>
<feature type="compositionally biased region" description="Basic and acidic residues" evidence="1">
    <location>
        <begin position="94"/>
        <end position="142"/>
    </location>
</feature>
<feature type="compositionally biased region" description="Basic and acidic residues" evidence="1">
    <location>
        <begin position="223"/>
        <end position="233"/>
    </location>
</feature>
<accession>A0ABR3XFR4</accession>
<comment type="caution">
    <text evidence="2">The sequence shown here is derived from an EMBL/GenBank/DDBJ whole genome shotgun (WGS) entry which is preliminary data.</text>
</comment>
<feature type="compositionally biased region" description="Pro residues" evidence="1">
    <location>
        <begin position="706"/>
        <end position="736"/>
    </location>
</feature>
<feature type="compositionally biased region" description="Basic and acidic residues" evidence="1">
    <location>
        <begin position="240"/>
        <end position="313"/>
    </location>
</feature>
<protein>
    <submittedName>
        <fullName evidence="2">Uncharacterized protein</fullName>
    </submittedName>
</protein>
<sequence length="776" mass="86105">MAGRYTAEDLLFLRQSPLCVKPPGLPPPEEWMGPPPETSRAQNRVSGEKSKGNDAITFGRFANEKTGLRINSHPDDMILGPPRTSFASATTRLGETERAPQDSEVRERLDKFNYRARMQDSDQTHDHTRDGRTNAYRRRGDTDQDSDGWSTVKPRKSFGHDGAERFHGRISGDRFNVRDDRRPRERDDRDNGERRTKNFSGQFSRDKDGDETEGHRRNGLSKGRSESWSKDNNDAPPISQRERIDRAKNWRERAPEDKVGERKFGDRTGDRGYDRRWDRDREQRVEKEPEWLDEPAENKSQTHTEEDFKKFMEAMKAGSGRGAKPTDDKPALTKEDKPSTDTAFVLEQKVVSAPAIEVGQDKFFAAYSSASLETPGPKPDAIKEASKPKAAKPSRFTSFFSAVEESRGKTEPPTPAAAVTSHSLSGPSPQQSDAEKEAFQVLLQKLQRSGPPQNASSVPGYKDQLAAQAAPLSKAGATSPEPFQPYGTDQREDPRLRANAPPIQDILSPRSVVPPTQLHNIQRPEPGFADFFGQQGQPQQGGPNRVDQAPSTTNDNAEFLMRLMQSARNSAEPPRTEQLLMRMPQPTKQVALPVISDREPEFQRERSVSQQRQMRPQGPPGFLDEQFHHAEGDGRPQPTQILQRPPPPPGLDHTSHLPPFPLTPGGQMPPAQRPMIPPPGFINNARNAPVPNMFPSFPAGHFPSPDAMPGPPTGQPGPRPMQPPPGFYGGPPPPGFIPQLPGMNTFQQGPDALGFRSPFDGRGMPPPGSGAPFRRP</sequence>
<feature type="compositionally biased region" description="Low complexity" evidence="1">
    <location>
        <begin position="526"/>
        <end position="543"/>
    </location>
</feature>
<feature type="region of interest" description="Disordered" evidence="1">
    <location>
        <begin position="593"/>
        <end position="776"/>
    </location>
</feature>
<feature type="compositionally biased region" description="Polar residues" evidence="1">
    <location>
        <begin position="420"/>
        <end position="432"/>
    </location>
</feature>
<feature type="compositionally biased region" description="Pro residues" evidence="1">
    <location>
        <begin position="23"/>
        <end position="37"/>
    </location>
</feature>
<evidence type="ECO:0000313" key="3">
    <source>
        <dbReference type="Proteomes" id="UP001586593"/>
    </source>
</evidence>
<dbReference type="Proteomes" id="UP001586593">
    <property type="component" value="Unassembled WGS sequence"/>
</dbReference>
<proteinExistence type="predicted"/>
<feature type="compositionally biased region" description="Basic and acidic residues" evidence="1">
    <location>
        <begin position="324"/>
        <end position="339"/>
    </location>
</feature>
<evidence type="ECO:0000313" key="2">
    <source>
        <dbReference type="EMBL" id="KAL1874791.1"/>
    </source>
</evidence>
<gene>
    <name evidence="2" type="ORF">VTK73DRAFT_145</name>
</gene>
<evidence type="ECO:0000256" key="1">
    <source>
        <dbReference type="SAM" id="MobiDB-lite"/>
    </source>
</evidence>
<feature type="compositionally biased region" description="Polar residues" evidence="1">
    <location>
        <begin position="446"/>
        <end position="457"/>
    </location>
</feature>
<feature type="compositionally biased region" description="Basic and acidic residues" evidence="1">
    <location>
        <begin position="158"/>
        <end position="196"/>
    </location>
</feature>
<dbReference type="EMBL" id="JAZHXJ010000100">
    <property type="protein sequence ID" value="KAL1874791.1"/>
    <property type="molecule type" value="Genomic_DNA"/>
</dbReference>
<keyword evidence="3" id="KW-1185">Reference proteome</keyword>
<name>A0ABR3XFR4_9PEZI</name>
<feature type="compositionally biased region" description="Basic and acidic residues" evidence="1">
    <location>
        <begin position="62"/>
        <end position="76"/>
    </location>
</feature>
<dbReference type="InterPro" id="IPR046784">
    <property type="entry name" value="Eap1"/>
</dbReference>
<feature type="compositionally biased region" description="Pro residues" evidence="1">
    <location>
        <begin position="671"/>
        <end position="680"/>
    </location>
</feature>
<feature type="compositionally biased region" description="Basic and acidic residues" evidence="1">
    <location>
        <begin position="625"/>
        <end position="634"/>
    </location>
</feature>
<feature type="region of interest" description="Disordered" evidence="1">
    <location>
        <begin position="22"/>
        <end position="340"/>
    </location>
</feature>
<feature type="region of interest" description="Disordered" evidence="1">
    <location>
        <begin position="370"/>
        <end position="553"/>
    </location>
</feature>
<feature type="compositionally biased region" description="Basic and acidic residues" evidence="1">
    <location>
        <begin position="204"/>
        <end position="216"/>
    </location>
</feature>
<feature type="compositionally biased region" description="Basic and acidic residues" evidence="1">
    <location>
        <begin position="596"/>
        <end position="607"/>
    </location>
</feature>